<feature type="compositionally biased region" description="Basic and acidic residues" evidence="1">
    <location>
        <begin position="65"/>
        <end position="80"/>
    </location>
</feature>
<protein>
    <submittedName>
        <fullName evidence="2">Uncharacterized protein</fullName>
    </submittedName>
</protein>
<comment type="caution">
    <text evidence="2">The sequence shown here is derived from an EMBL/GenBank/DDBJ whole genome shotgun (WGS) entry which is preliminary data.</text>
</comment>
<sequence length="290" mass="33706">MSSQCNQLQTPRPTQATSQQTSRTQWRPEREPSQPREPQPLDPDEEDDKEKRYQRARMILQGLQCHRDPEIAKPARFTKENDDEEEDKDQPTFLPPQEFDTRAAANAAKPIICSANDDPEQKHLQGLFDKLMRHCDDLREFVDTLHEQCDDASRVYLFKRLKSIASTCKSTDSTNLFAPIIEYIPKRPKDRLKPHLPATALRQVQRGINHPDIAALGAGRHLHKYVSRPRSSKERKRVISEIQNHKVPLLASNLQWFLYSHYDPANRLNGLFKGHIMFRVGFYSRWVCMA</sequence>
<proteinExistence type="predicted"/>
<evidence type="ECO:0000313" key="2">
    <source>
        <dbReference type="EMBL" id="KAL0565559.1"/>
    </source>
</evidence>
<name>A0ABR3ERM3_9AGAR</name>
<dbReference type="InterPro" id="IPR046521">
    <property type="entry name" value="DUF6698"/>
</dbReference>
<dbReference type="EMBL" id="JBAHYK010002214">
    <property type="protein sequence ID" value="KAL0565559.1"/>
    <property type="molecule type" value="Genomic_DNA"/>
</dbReference>
<gene>
    <name evidence="2" type="ORF">V5O48_016466</name>
</gene>
<reference evidence="2 3" key="1">
    <citation type="submission" date="2024-02" db="EMBL/GenBank/DDBJ databases">
        <title>A draft genome for the cacao thread blight pathogen Marasmius crinis-equi.</title>
        <authorList>
            <person name="Cohen S.P."/>
            <person name="Baruah I.K."/>
            <person name="Amoako-Attah I."/>
            <person name="Bukari Y."/>
            <person name="Meinhardt L.W."/>
            <person name="Bailey B.A."/>
        </authorList>
    </citation>
    <scope>NUCLEOTIDE SEQUENCE [LARGE SCALE GENOMIC DNA]</scope>
    <source>
        <strain evidence="2 3">GH-76</strain>
    </source>
</reference>
<organism evidence="2 3">
    <name type="scientific">Marasmius crinis-equi</name>
    <dbReference type="NCBI Taxonomy" id="585013"/>
    <lineage>
        <taxon>Eukaryota</taxon>
        <taxon>Fungi</taxon>
        <taxon>Dikarya</taxon>
        <taxon>Basidiomycota</taxon>
        <taxon>Agaricomycotina</taxon>
        <taxon>Agaricomycetes</taxon>
        <taxon>Agaricomycetidae</taxon>
        <taxon>Agaricales</taxon>
        <taxon>Marasmiineae</taxon>
        <taxon>Marasmiaceae</taxon>
        <taxon>Marasmius</taxon>
    </lineage>
</organism>
<feature type="compositionally biased region" description="Low complexity" evidence="1">
    <location>
        <begin position="9"/>
        <end position="25"/>
    </location>
</feature>
<feature type="region of interest" description="Disordered" evidence="1">
    <location>
        <begin position="1"/>
        <end position="96"/>
    </location>
</feature>
<dbReference type="Pfam" id="PF20414">
    <property type="entry name" value="DUF6698"/>
    <property type="match status" value="1"/>
</dbReference>
<evidence type="ECO:0000313" key="3">
    <source>
        <dbReference type="Proteomes" id="UP001465976"/>
    </source>
</evidence>
<accession>A0ABR3ERM3</accession>
<dbReference type="Proteomes" id="UP001465976">
    <property type="component" value="Unassembled WGS sequence"/>
</dbReference>
<evidence type="ECO:0000256" key="1">
    <source>
        <dbReference type="SAM" id="MobiDB-lite"/>
    </source>
</evidence>
<keyword evidence="3" id="KW-1185">Reference proteome</keyword>